<keyword evidence="1" id="KW-0472">Membrane</keyword>
<name>A0A0A6D822_9PSED</name>
<sequence>MTRKTYIKSKLVAFLLVVSVFVNIAVLMFVMFNGFSRTQGMKMIKTREPMLIGGQSGDENYYVLPMGATVYYDKSFSEGFSRYMVYFNHHGPIVGDEVPMEPKYQGSLVDPLWLSDVDADTLKEVFKRFPLSKKDIAAAIKANELTKDDLADIIRSMPD</sequence>
<keyword evidence="1" id="KW-1133">Transmembrane helix</keyword>
<evidence type="ECO:0000256" key="1">
    <source>
        <dbReference type="SAM" id="Phobius"/>
    </source>
</evidence>
<feature type="transmembrane region" description="Helical" evidence="1">
    <location>
        <begin position="12"/>
        <end position="35"/>
    </location>
</feature>
<evidence type="ECO:0000313" key="2">
    <source>
        <dbReference type="EMBL" id="KHA71943.1"/>
    </source>
</evidence>
<evidence type="ECO:0000313" key="3">
    <source>
        <dbReference type="Proteomes" id="UP000030564"/>
    </source>
</evidence>
<gene>
    <name evidence="2" type="ORF">NZ35_18645</name>
</gene>
<proteinExistence type="predicted"/>
<dbReference type="OrthoDB" id="6896040at2"/>
<dbReference type="Proteomes" id="UP000030564">
    <property type="component" value="Unassembled WGS sequence"/>
</dbReference>
<organism evidence="2 3">
    <name type="scientific">Pseudomonas chlororaphis</name>
    <dbReference type="NCBI Taxonomy" id="587753"/>
    <lineage>
        <taxon>Bacteria</taxon>
        <taxon>Pseudomonadati</taxon>
        <taxon>Pseudomonadota</taxon>
        <taxon>Gammaproteobacteria</taxon>
        <taxon>Pseudomonadales</taxon>
        <taxon>Pseudomonadaceae</taxon>
        <taxon>Pseudomonas</taxon>
    </lineage>
</organism>
<dbReference type="EMBL" id="JSFK01000018">
    <property type="protein sequence ID" value="KHA71943.1"/>
    <property type="molecule type" value="Genomic_DNA"/>
</dbReference>
<accession>A0A0A6D822</accession>
<keyword evidence="1" id="KW-0812">Transmembrane</keyword>
<dbReference type="PATRIC" id="fig|587753.9.peg.1850"/>
<protein>
    <submittedName>
        <fullName evidence="2">Uncharacterized protein</fullName>
    </submittedName>
</protein>
<reference evidence="2 3" key="1">
    <citation type="submission" date="2014-10" db="EMBL/GenBank/DDBJ databases">
        <title>Draft genome sequence of Pseudomonas chlororaphis EA105.</title>
        <authorList>
            <person name="McCully L.M."/>
            <person name="Bitzer A.S."/>
            <person name="Spence C."/>
            <person name="Bais H."/>
            <person name="Silby M.W."/>
        </authorList>
    </citation>
    <scope>NUCLEOTIDE SEQUENCE [LARGE SCALE GENOMIC DNA]</scope>
    <source>
        <strain evidence="2 3">EA105</strain>
    </source>
</reference>
<comment type="caution">
    <text evidence="2">The sequence shown here is derived from an EMBL/GenBank/DDBJ whole genome shotgun (WGS) entry which is preliminary data.</text>
</comment>
<dbReference type="AlphaFoldDB" id="A0A0A6D822"/>